<dbReference type="AlphaFoldDB" id="A0A6C1DRI9"/>
<comment type="catalytic activity">
    <reaction evidence="9 12">
        <text>O-phospho-L-seryl-[protein] + H2O = L-seryl-[protein] + phosphate</text>
        <dbReference type="Rhea" id="RHEA:20629"/>
        <dbReference type="Rhea" id="RHEA-COMP:9863"/>
        <dbReference type="Rhea" id="RHEA-COMP:11604"/>
        <dbReference type="ChEBI" id="CHEBI:15377"/>
        <dbReference type="ChEBI" id="CHEBI:29999"/>
        <dbReference type="ChEBI" id="CHEBI:43474"/>
        <dbReference type="ChEBI" id="CHEBI:83421"/>
        <dbReference type="EC" id="3.1.3.16"/>
    </reaction>
</comment>
<proteinExistence type="inferred from homology"/>
<keyword evidence="3 12" id="KW-0479">Metal-binding</keyword>
<reference evidence="14 15" key="1">
    <citation type="journal article" date="2019" name="BMC Genomics">
        <title>Chromosome level assembly and comparative genome analysis confirm lager-brewing yeasts originated from a single hybridization.</title>
        <authorList>
            <person name="Salazar A.N."/>
            <person name="Gorter de Vries A.R."/>
            <person name="van den Broek M."/>
            <person name="Brouwers N."/>
            <person name="de la Torre Cortes P."/>
            <person name="Kuijpers N.G.A."/>
            <person name="Daran J.G."/>
            <person name="Abeel T."/>
        </authorList>
    </citation>
    <scope>NUCLEOTIDE SEQUENCE [LARGE SCALE GENOMIC DNA]</scope>
    <source>
        <strain evidence="14 15">CBS 1483</strain>
    </source>
</reference>
<dbReference type="OrthoDB" id="2590500at2759"/>
<dbReference type="Gene3D" id="1.25.40.820">
    <property type="match status" value="1"/>
</dbReference>
<dbReference type="Proteomes" id="UP000501346">
    <property type="component" value="Chromosome ScV"/>
</dbReference>
<sequence>MATIEDIKETALIPFQKHRQLSMHEAEVITLEIIGLLCDSECKDEKTLKYLGRFLTPDMYQDLVDERNLNKRCGYPLCGKSPERIRDPFSMNDTTKKFLLENNPYAYLSHYCSKFHFRCSQFYQVQLSDEALFARTGVHLFEDPEQDKHDIDFKVTLFEELLREKASEEDIKSLISGLKKLGLNPDSGTTEKDDTELEDDLSKWLAQIKIVENDNPSILGDFTRED</sequence>
<evidence type="ECO:0000256" key="11">
    <source>
        <dbReference type="PROSITE-ProRule" id="PRU00812"/>
    </source>
</evidence>
<evidence type="ECO:0000256" key="8">
    <source>
        <dbReference type="ARBA" id="ARBA00023242"/>
    </source>
</evidence>
<evidence type="ECO:0000256" key="12">
    <source>
        <dbReference type="RuleBase" id="RU367080"/>
    </source>
</evidence>
<dbReference type="PANTHER" id="PTHR14732:SF0">
    <property type="entry name" value="RNA POLYMERASE II SUBUNIT B1 CTD PHOSPHATASE RPAP2-RELATED"/>
    <property type="match status" value="1"/>
</dbReference>
<evidence type="ECO:0000256" key="3">
    <source>
        <dbReference type="ARBA" id="ARBA00022723"/>
    </source>
</evidence>
<dbReference type="InterPro" id="IPR007308">
    <property type="entry name" value="Rtr1/RPAP2_dom"/>
</dbReference>
<evidence type="ECO:0000256" key="4">
    <source>
        <dbReference type="ARBA" id="ARBA00022771"/>
    </source>
</evidence>
<evidence type="ECO:0000256" key="6">
    <source>
        <dbReference type="ARBA" id="ARBA00022833"/>
    </source>
</evidence>
<evidence type="ECO:0000256" key="1">
    <source>
        <dbReference type="ARBA" id="ARBA00004123"/>
    </source>
</evidence>
<dbReference type="EC" id="3.1.3.16" evidence="12"/>
<protein>
    <recommendedName>
        <fullName evidence="12">RNA polymerase II subunit B1 CTD phosphatase RPAP2 homolog</fullName>
        <ecNumber evidence="12">3.1.3.16</ecNumber>
    </recommendedName>
</protein>
<dbReference type="PROSITE" id="PS51479">
    <property type="entry name" value="ZF_RTR1"/>
    <property type="match status" value="1"/>
</dbReference>
<comment type="subcellular location">
    <subcellularLocation>
        <location evidence="1 12">Nucleus</location>
    </subcellularLocation>
</comment>
<dbReference type="GO" id="GO:0005634">
    <property type="term" value="C:nucleus"/>
    <property type="evidence" value="ECO:0007669"/>
    <property type="project" value="UniProtKB-SubCell"/>
</dbReference>
<comment type="similarity">
    <text evidence="2 11 12">Belongs to the RPAP2 family.</text>
</comment>
<keyword evidence="5 12" id="KW-0378">Hydrolase</keyword>
<keyword evidence="6 12" id="KW-0862">Zinc</keyword>
<evidence type="ECO:0000256" key="9">
    <source>
        <dbReference type="ARBA" id="ARBA00047761"/>
    </source>
</evidence>
<dbReference type="Pfam" id="PF04181">
    <property type="entry name" value="RPAP2_Rtr1"/>
    <property type="match status" value="1"/>
</dbReference>
<dbReference type="FunFam" id="1.25.40.820:FF:000002">
    <property type="entry name" value="RTR1p CTD phosphatase"/>
    <property type="match status" value="1"/>
</dbReference>
<accession>A0A6C1DRI9</accession>
<dbReference type="GO" id="GO:0008420">
    <property type="term" value="F:RNA polymerase II CTD heptapeptide repeat phosphatase activity"/>
    <property type="evidence" value="ECO:0007669"/>
    <property type="project" value="UniProtKB-UniRule"/>
</dbReference>
<keyword evidence="7 12" id="KW-0904">Protein phosphatase</keyword>
<evidence type="ECO:0000313" key="15">
    <source>
        <dbReference type="Proteomes" id="UP000501346"/>
    </source>
</evidence>
<evidence type="ECO:0000259" key="13">
    <source>
        <dbReference type="PROSITE" id="PS51479"/>
    </source>
</evidence>
<dbReference type="PANTHER" id="PTHR14732">
    <property type="entry name" value="RNA POLYMERASE II SUBUNIT B1 CTD PHOSPHATASE RPAP2-RELATED"/>
    <property type="match status" value="1"/>
</dbReference>
<dbReference type="InterPro" id="IPR038534">
    <property type="entry name" value="Rtr1/RPAP2_sf"/>
</dbReference>
<feature type="domain" description="RTR1-type" evidence="13">
    <location>
        <begin position="50"/>
        <end position="136"/>
    </location>
</feature>
<comment type="function">
    <text evidence="12">Putative RNA polymerase II subunit B1 C-terminal domain (CTD) phosphatase involved in RNA polymerase II transcription regulation.</text>
</comment>
<dbReference type="GO" id="GO:0043175">
    <property type="term" value="F:RNA polymerase core enzyme binding"/>
    <property type="evidence" value="ECO:0007669"/>
    <property type="project" value="UniProtKB-UniRule"/>
</dbReference>
<gene>
    <name evidence="14" type="primary">RTR1_1</name>
    <name evidence="14" type="ORF">GRS66_001478</name>
</gene>
<evidence type="ECO:0000256" key="2">
    <source>
        <dbReference type="ARBA" id="ARBA00005676"/>
    </source>
</evidence>
<dbReference type="EMBL" id="CP048986">
    <property type="protein sequence ID" value="QID79230.1"/>
    <property type="molecule type" value="Genomic_DNA"/>
</dbReference>
<evidence type="ECO:0000313" key="14">
    <source>
        <dbReference type="EMBL" id="QID79230.1"/>
    </source>
</evidence>
<comment type="catalytic activity">
    <reaction evidence="10 12">
        <text>O-phospho-L-threonyl-[protein] + H2O = L-threonyl-[protein] + phosphate</text>
        <dbReference type="Rhea" id="RHEA:47004"/>
        <dbReference type="Rhea" id="RHEA-COMP:11060"/>
        <dbReference type="Rhea" id="RHEA-COMP:11605"/>
        <dbReference type="ChEBI" id="CHEBI:15377"/>
        <dbReference type="ChEBI" id="CHEBI:30013"/>
        <dbReference type="ChEBI" id="CHEBI:43474"/>
        <dbReference type="ChEBI" id="CHEBI:61977"/>
        <dbReference type="EC" id="3.1.3.16"/>
    </reaction>
</comment>
<dbReference type="SMR" id="A0A6C1DRI9"/>
<keyword evidence="15" id="KW-1185">Reference proteome</keyword>
<dbReference type="GO" id="GO:0005737">
    <property type="term" value="C:cytoplasm"/>
    <property type="evidence" value="ECO:0007669"/>
    <property type="project" value="TreeGrafter"/>
</dbReference>
<evidence type="ECO:0000256" key="7">
    <source>
        <dbReference type="ARBA" id="ARBA00022912"/>
    </source>
</evidence>
<dbReference type="InterPro" id="IPR039693">
    <property type="entry name" value="Rtr1/RPAP2"/>
</dbReference>
<organism evidence="14 15">
    <name type="scientific">Saccharomyces pastorianus</name>
    <name type="common">Lager yeast</name>
    <name type="synonym">Saccharomyces cerevisiae x Saccharomyces eubayanus</name>
    <dbReference type="NCBI Taxonomy" id="27292"/>
    <lineage>
        <taxon>Eukaryota</taxon>
        <taxon>Fungi</taxon>
        <taxon>Dikarya</taxon>
        <taxon>Ascomycota</taxon>
        <taxon>Saccharomycotina</taxon>
        <taxon>Saccharomycetes</taxon>
        <taxon>Saccharomycetales</taxon>
        <taxon>Saccharomycetaceae</taxon>
        <taxon>Saccharomyces</taxon>
    </lineage>
</organism>
<evidence type="ECO:0000256" key="5">
    <source>
        <dbReference type="ARBA" id="ARBA00022801"/>
    </source>
</evidence>
<keyword evidence="8 12" id="KW-0539">Nucleus</keyword>
<dbReference type="GO" id="GO:0008270">
    <property type="term" value="F:zinc ion binding"/>
    <property type="evidence" value="ECO:0007669"/>
    <property type="project" value="UniProtKB-KW"/>
</dbReference>
<name>A0A6C1DRI9_SACPS</name>
<keyword evidence="4 12" id="KW-0863">Zinc-finger</keyword>
<evidence type="ECO:0000256" key="10">
    <source>
        <dbReference type="ARBA" id="ARBA00048336"/>
    </source>
</evidence>